<comment type="caution">
    <text evidence="1">The sequence shown here is derived from an EMBL/GenBank/DDBJ whole genome shotgun (WGS) entry which is preliminary data.</text>
</comment>
<gene>
    <name evidence="1" type="ORF">QWI33_11280</name>
</gene>
<protein>
    <submittedName>
        <fullName evidence="1">Uncharacterized protein</fullName>
    </submittedName>
</protein>
<reference evidence="1" key="1">
    <citation type="submission" date="2023-06" db="EMBL/GenBank/DDBJ databases">
        <title>Gycomyces niveus sp.nov., a novel actinomycete isolated from soil in Shouguang.</title>
        <authorList>
            <person name="Yang X."/>
            <person name="Zhao J."/>
        </authorList>
    </citation>
    <scope>NUCLEOTIDE SEQUENCE</scope>
    <source>
        <strain evidence="1">NEAU C2</strain>
    </source>
</reference>
<dbReference type="EMBL" id="JAUEMJ010000003">
    <property type="protein sequence ID" value="MDN3240307.1"/>
    <property type="molecule type" value="Genomic_DNA"/>
</dbReference>
<name>A0ABT7YNT9_9ACTN</name>
<dbReference type="RefSeq" id="WP_289957235.1">
    <property type="nucleotide sequence ID" value="NZ_JAUEMJ010000003.1"/>
</dbReference>
<keyword evidence="2" id="KW-1185">Reference proteome</keyword>
<dbReference type="Gene3D" id="2.30.320.10">
    <property type="entry name" value="YwqG-like"/>
    <property type="match status" value="1"/>
</dbReference>
<evidence type="ECO:0000313" key="2">
    <source>
        <dbReference type="Proteomes" id="UP001171902"/>
    </source>
</evidence>
<organism evidence="1 2">
    <name type="scientific">Glycomyces tritici</name>
    <dbReference type="NCBI Taxonomy" id="2665176"/>
    <lineage>
        <taxon>Bacteria</taxon>
        <taxon>Bacillati</taxon>
        <taxon>Actinomycetota</taxon>
        <taxon>Actinomycetes</taxon>
        <taxon>Glycomycetales</taxon>
        <taxon>Glycomycetaceae</taxon>
        <taxon>Glycomyces</taxon>
    </lineage>
</organism>
<dbReference type="Proteomes" id="UP001171902">
    <property type="component" value="Unassembled WGS sequence"/>
</dbReference>
<sequence length="178" mass="19958">MTLTTPPRPYEILTPFPELAAYAKSAVRLHPRPGTPSIDESSVGGPLLWPVDEPWPTCELEHEDWGDEPFDYVRAERAFLSDRDRREELGEKLDWAVERERLHQLRLEHSSDNHPDYDEGAPQPLIPVAQLYMTCPACPGPTGTTSCRSSGVHATTLTWTCHATRSSSFAGAEPRRLP</sequence>
<proteinExistence type="predicted"/>
<evidence type="ECO:0000313" key="1">
    <source>
        <dbReference type="EMBL" id="MDN3240307.1"/>
    </source>
</evidence>
<accession>A0ABT7YNT9</accession>